<evidence type="ECO:0000313" key="2">
    <source>
        <dbReference type="Proteomes" id="UP000500826"/>
    </source>
</evidence>
<sequence>MCLRAIKHHYSLLMQCSRSAGGRVAVLGQLVDDFNGMMLSQPALDDVETRKRIVARFLQRLFSVKGGTNILLNNVFMAPRIELVNYMEDALFIAVERDARDQFVARKTESRDAGHQNLHEFAAMLTKGRAKFQRIRASIPPEERDKRLLVLRFDAFVRDDDGLRDKLPGAAGPAQGRLVPDTERFDPSVSVKNVGIHAGQLSEEELAWVDNELGVYMR</sequence>
<proteinExistence type="predicted"/>
<organism evidence="1 2">
    <name type="scientific">Ramlibacter terrae</name>
    <dbReference type="NCBI Taxonomy" id="2732511"/>
    <lineage>
        <taxon>Bacteria</taxon>
        <taxon>Pseudomonadati</taxon>
        <taxon>Pseudomonadota</taxon>
        <taxon>Betaproteobacteria</taxon>
        <taxon>Burkholderiales</taxon>
        <taxon>Comamonadaceae</taxon>
        <taxon>Ramlibacter</taxon>
    </lineage>
</organism>
<accession>A0ABX6P358</accession>
<dbReference type="InterPro" id="IPR027417">
    <property type="entry name" value="P-loop_NTPase"/>
</dbReference>
<dbReference type="Proteomes" id="UP000500826">
    <property type="component" value="Chromosome"/>
</dbReference>
<reference evidence="1 2" key="1">
    <citation type="submission" date="2020-05" db="EMBL/GenBank/DDBJ databases">
        <title>Ramlibacter rhizophilus sp. nov., isolated from rhizosphere soil of national flower Mugunghwa from South Korea.</title>
        <authorList>
            <person name="Zheng-Fei Y."/>
            <person name="Huan T."/>
        </authorList>
    </citation>
    <scope>NUCLEOTIDE SEQUENCE [LARGE SCALE GENOMIC DNA]</scope>
    <source>
        <strain evidence="1 2">H242</strain>
    </source>
</reference>
<reference evidence="1 2" key="2">
    <citation type="submission" date="2020-05" db="EMBL/GenBank/DDBJ databases">
        <authorList>
            <person name="Khan S.A."/>
            <person name="Jeon C.O."/>
            <person name="Chun B.H."/>
        </authorList>
    </citation>
    <scope>NUCLEOTIDE SEQUENCE [LARGE SCALE GENOMIC DNA]</scope>
    <source>
        <strain evidence="1 2">H242</strain>
    </source>
</reference>
<gene>
    <name evidence="1" type="ORF">HK414_14805</name>
</gene>
<keyword evidence="2" id="KW-1185">Reference proteome</keyword>
<evidence type="ECO:0000313" key="1">
    <source>
        <dbReference type="EMBL" id="QJW84513.1"/>
    </source>
</evidence>
<name>A0ABX6P358_9BURK</name>
<dbReference type="EMBL" id="CP053418">
    <property type="protein sequence ID" value="QJW84513.1"/>
    <property type="molecule type" value="Genomic_DNA"/>
</dbReference>
<dbReference type="Gene3D" id="3.40.50.300">
    <property type="entry name" value="P-loop containing nucleotide triphosphate hydrolases"/>
    <property type="match status" value="1"/>
</dbReference>
<protein>
    <submittedName>
        <fullName evidence="1">Uncharacterized protein</fullName>
    </submittedName>
</protein>